<sequence length="57" mass="6158">MVGNLRVTVRPLFSGSACQSEFVMKELLFEVAVSVGLLAVTVVAAVESPFLEIWFGL</sequence>
<dbReference type="AlphaFoldDB" id="A0A6G7YQI1"/>
<dbReference type="RefSeq" id="WP_166411391.1">
    <property type="nucleotide sequence ID" value="NZ_CP049869.1"/>
</dbReference>
<gene>
    <name evidence="2" type="ORF">G7077_08920</name>
</gene>
<dbReference type="Proteomes" id="UP000503222">
    <property type="component" value="Chromosome"/>
</dbReference>
<keyword evidence="1" id="KW-0812">Transmembrane</keyword>
<dbReference type="EMBL" id="CP049869">
    <property type="protein sequence ID" value="QIK79000.1"/>
    <property type="molecule type" value="Genomic_DNA"/>
</dbReference>
<evidence type="ECO:0000256" key="1">
    <source>
        <dbReference type="SAM" id="Phobius"/>
    </source>
</evidence>
<evidence type="ECO:0000313" key="2">
    <source>
        <dbReference type="EMBL" id="QIK79000.1"/>
    </source>
</evidence>
<name>A0A6G7YQI1_9SPHN</name>
<accession>A0A6G7YQI1</accession>
<organism evidence="2 3">
    <name type="scientific">Sphingomonas piscis</name>
    <dbReference type="NCBI Taxonomy" id="2714943"/>
    <lineage>
        <taxon>Bacteria</taxon>
        <taxon>Pseudomonadati</taxon>
        <taxon>Pseudomonadota</taxon>
        <taxon>Alphaproteobacteria</taxon>
        <taxon>Sphingomonadales</taxon>
        <taxon>Sphingomonadaceae</taxon>
        <taxon>Sphingomonas</taxon>
    </lineage>
</organism>
<protein>
    <submittedName>
        <fullName evidence="2">Uncharacterized protein</fullName>
    </submittedName>
</protein>
<feature type="transmembrane region" description="Helical" evidence="1">
    <location>
        <begin position="27"/>
        <end position="46"/>
    </location>
</feature>
<keyword evidence="3" id="KW-1185">Reference proteome</keyword>
<reference evidence="2 3" key="1">
    <citation type="submission" date="2020-03" db="EMBL/GenBank/DDBJ databases">
        <title>Sphingomonas sp. nov., isolated from fish.</title>
        <authorList>
            <person name="Hyun D.-W."/>
            <person name="Bae J.-W."/>
        </authorList>
    </citation>
    <scope>NUCLEOTIDE SEQUENCE [LARGE SCALE GENOMIC DNA]</scope>
    <source>
        <strain evidence="2 3">HDW15B</strain>
    </source>
</reference>
<keyword evidence="1" id="KW-0472">Membrane</keyword>
<evidence type="ECO:0000313" key="3">
    <source>
        <dbReference type="Proteomes" id="UP000503222"/>
    </source>
</evidence>
<dbReference type="KEGG" id="spii:G7077_08920"/>
<keyword evidence="1" id="KW-1133">Transmembrane helix</keyword>
<proteinExistence type="predicted"/>